<feature type="coiled-coil region" evidence="7">
    <location>
        <begin position="324"/>
        <end position="351"/>
    </location>
</feature>
<dbReference type="PROSITE" id="PS50089">
    <property type="entry name" value="ZF_RING_2"/>
    <property type="match status" value="1"/>
</dbReference>
<dbReference type="SUPFAM" id="SSF57850">
    <property type="entry name" value="RING/U-box"/>
    <property type="match status" value="1"/>
</dbReference>
<dbReference type="GO" id="GO:0045087">
    <property type="term" value="P:innate immune response"/>
    <property type="evidence" value="ECO:0007669"/>
    <property type="project" value="UniProtKB-KW"/>
</dbReference>
<evidence type="ECO:0000313" key="12">
    <source>
        <dbReference type="EMBL" id="KAF3689035.1"/>
    </source>
</evidence>
<dbReference type="SMART" id="SM00184">
    <property type="entry name" value="RING"/>
    <property type="match status" value="1"/>
</dbReference>
<keyword evidence="1" id="KW-0399">Innate immunity</keyword>
<dbReference type="Proteomes" id="UP000503349">
    <property type="component" value="Chromosome 4"/>
</dbReference>
<keyword evidence="2" id="KW-0479">Metal-binding</keyword>
<dbReference type="SUPFAM" id="SSF57845">
    <property type="entry name" value="B-box zinc-binding domain"/>
    <property type="match status" value="1"/>
</dbReference>
<dbReference type="CDD" id="cd19769">
    <property type="entry name" value="Bbox2_TRIM16-like"/>
    <property type="match status" value="1"/>
</dbReference>
<evidence type="ECO:0000256" key="6">
    <source>
        <dbReference type="PROSITE-ProRule" id="PRU00024"/>
    </source>
</evidence>
<dbReference type="GO" id="GO:0008270">
    <property type="term" value="F:zinc ion binding"/>
    <property type="evidence" value="ECO:0007669"/>
    <property type="project" value="UniProtKB-KW"/>
</dbReference>
<dbReference type="Gene3D" id="2.60.120.920">
    <property type="match status" value="1"/>
</dbReference>
<dbReference type="InterPro" id="IPR051051">
    <property type="entry name" value="E3_ubiq-ligase_TRIM/RNF"/>
</dbReference>
<evidence type="ECO:0000259" key="10">
    <source>
        <dbReference type="PROSITE" id="PS50188"/>
    </source>
</evidence>
<dbReference type="OrthoDB" id="6105938at2759"/>
<dbReference type="InterPro" id="IPR058030">
    <property type="entry name" value="TRIM8/14/16/25/29/45/65_CC"/>
</dbReference>
<evidence type="ECO:0000259" key="11">
    <source>
        <dbReference type="PROSITE" id="PS50888"/>
    </source>
</evidence>
<dbReference type="Pfam" id="PF00622">
    <property type="entry name" value="SPRY"/>
    <property type="match status" value="1"/>
</dbReference>
<dbReference type="AlphaFoldDB" id="A0A6G1PFI4"/>
<evidence type="ECO:0000259" key="8">
    <source>
        <dbReference type="PROSITE" id="PS50089"/>
    </source>
</evidence>
<evidence type="ECO:0000256" key="1">
    <source>
        <dbReference type="ARBA" id="ARBA00022588"/>
    </source>
</evidence>
<evidence type="ECO:0000256" key="5">
    <source>
        <dbReference type="ARBA" id="ARBA00022859"/>
    </source>
</evidence>
<feature type="domain" description="B box-type" evidence="9">
    <location>
        <begin position="143"/>
        <end position="183"/>
    </location>
</feature>
<dbReference type="SUPFAM" id="SSF49899">
    <property type="entry name" value="Concanavalin A-like lectins/glucanases"/>
    <property type="match status" value="1"/>
</dbReference>
<dbReference type="PANTHER" id="PTHR25465">
    <property type="entry name" value="B-BOX DOMAIN CONTAINING"/>
    <property type="match status" value="1"/>
</dbReference>
<evidence type="ECO:0000256" key="2">
    <source>
        <dbReference type="ARBA" id="ARBA00022723"/>
    </source>
</evidence>
<gene>
    <name evidence="12" type="ORF">EXN66_Car004707</name>
</gene>
<evidence type="ECO:0000259" key="9">
    <source>
        <dbReference type="PROSITE" id="PS50119"/>
    </source>
</evidence>
<name>A0A6G1PFI4_CHAAH</name>
<dbReference type="SMART" id="SM00336">
    <property type="entry name" value="BBOX"/>
    <property type="match status" value="2"/>
</dbReference>
<dbReference type="Pfam" id="PF25600">
    <property type="entry name" value="TRIM_CC"/>
    <property type="match status" value="1"/>
</dbReference>
<dbReference type="InterPro" id="IPR003877">
    <property type="entry name" value="SPRY_dom"/>
</dbReference>
<protein>
    <submittedName>
        <fullName evidence="12">Tripartite motif-containing protein 16 Estrogen-responsive B box protein</fullName>
    </submittedName>
</protein>
<dbReference type="PROSITE" id="PS50188">
    <property type="entry name" value="B302_SPRY"/>
    <property type="match status" value="1"/>
</dbReference>
<dbReference type="InterPro" id="IPR017907">
    <property type="entry name" value="Znf_RING_CS"/>
</dbReference>
<accession>A0A6G1PFI4</accession>
<dbReference type="PROSITE" id="PS50888">
    <property type="entry name" value="BHLH"/>
    <property type="match status" value="1"/>
</dbReference>
<dbReference type="Pfam" id="PF15227">
    <property type="entry name" value="zf-C3HC4_4"/>
    <property type="match status" value="1"/>
</dbReference>
<feature type="domain" description="RING-type" evidence="8">
    <location>
        <begin position="10"/>
        <end position="52"/>
    </location>
</feature>
<keyword evidence="7" id="KW-0175">Coiled coil</keyword>
<dbReference type="GO" id="GO:0005737">
    <property type="term" value="C:cytoplasm"/>
    <property type="evidence" value="ECO:0007669"/>
    <property type="project" value="UniProtKB-ARBA"/>
</dbReference>
<dbReference type="InterPro" id="IPR013320">
    <property type="entry name" value="ConA-like_dom_sf"/>
</dbReference>
<sequence length="548" mass="62731">MAYNQELFDCSICLQLMEDPVTTACGHSYCIKCINSVWDTINGRTFSCPQCRQTFYPRPDLKRNTLLADLLEQHRKKDNQNEADGENYASSGDVQCDACRGRKRKASMSCLVCLASYCETHLQPHLEMVPLQKHSLIPASARIKESLCCHHDRLLEVYCHTDQQFICLMCVMDEHKGHETVTVAAEKCEMQRQLTRTKQEISDRMLNSERKMAKLRDAADSIRESAWQACDDFERLCAEHIRFVKWKCSEMREKVGEAEKAGVDWTNSCITQLQREVLELRRREDKLDQLSLTEDPIKFLKGYQALGGLPLLTPESCDKLDTLREFVIAQKDKLQNICNKAKNELSIHSENHQLLQFPLEIRQRSKLLAAYGNSEVKVNPCTVAAHLWLSNSNREISWSDKDQGHPDHPDRFTYYHQALCTKGFVDNHYWEVEWDGGIIELAVSYIGIKRKGSGNDSCFGHNNLSWKLTCTPSGCTFWHNNLHKGQIPPTQSRRVGIHLNYKAGMLSFYSVCDSDRLILLHQIKTTFAEPLYPGFSVDLGAALNICNI</sequence>
<dbReference type="EMBL" id="CM015715">
    <property type="protein sequence ID" value="KAF3689035.1"/>
    <property type="molecule type" value="Genomic_DNA"/>
</dbReference>
<organism evidence="12 13">
    <name type="scientific">Channa argus</name>
    <name type="common">Northern snakehead</name>
    <name type="synonym">Ophicephalus argus</name>
    <dbReference type="NCBI Taxonomy" id="215402"/>
    <lineage>
        <taxon>Eukaryota</taxon>
        <taxon>Metazoa</taxon>
        <taxon>Chordata</taxon>
        <taxon>Craniata</taxon>
        <taxon>Vertebrata</taxon>
        <taxon>Euteleostomi</taxon>
        <taxon>Actinopterygii</taxon>
        <taxon>Neopterygii</taxon>
        <taxon>Teleostei</taxon>
        <taxon>Neoteleostei</taxon>
        <taxon>Acanthomorphata</taxon>
        <taxon>Anabantaria</taxon>
        <taxon>Anabantiformes</taxon>
        <taxon>Channoidei</taxon>
        <taxon>Channidae</taxon>
        <taxon>Channa</taxon>
    </lineage>
</organism>
<evidence type="ECO:0000256" key="3">
    <source>
        <dbReference type="ARBA" id="ARBA00022771"/>
    </source>
</evidence>
<feature type="coiled-coil region" evidence="7">
    <location>
        <begin position="198"/>
        <end position="225"/>
    </location>
</feature>
<keyword evidence="4" id="KW-0862">Zinc</keyword>
<dbReference type="SMART" id="SM00589">
    <property type="entry name" value="PRY"/>
    <property type="match status" value="1"/>
</dbReference>
<dbReference type="InterPro" id="IPR043136">
    <property type="entry name" value="B30.2/SPRY_sf"/>
</dbReference>
<dbReference type="Pfam" id="PF00643">
    <property type="entry name" value="zf-B_box"/>
    <property type="match status" value="1"/>
</dbReference>
<reference evidence="12 13" key="1">
    <citation type="submission" date="2019-02" db="EMBL/GenBank/DDBJ databases">
        <title>Opniocepnalus argus genome.</title>
        <authorList>
            <person name="Zhou C."/>
            <person name="Xiao S."/>
        </authorList>
    </citation>
    <scope>NUCLEOTIDE SEQUENCE [LARGE SCALE GENOMIC DNA]</scope>
    <source>
        <strain evidence="12">OARG1902GOOAL</strain>
        <tissue evidence="12">Muscle</tissue>
    </source>
</reference>
<dbReference type="InterPro" id="IPR001841">
    <property type="entry name" value="Znf_RING"/>
</dbReference>
<evidence type="ECO:0000256" key="4">
    <source>
        <dbReference type="ARBA" id="ARBA00022833"/>
    </source>
</evidence>
<feature type="domain" description="B30.2/SPRY" evidence="10">
    <location>
        <begin position="355"/>
        <end position="548"/>
    </location>
</feature>
<dbReference type="InterPro" id="IPR011598">
    <property type="entry name" value="bHLH_dom"/>
</dbReference>
<evidence type="ECO:0000256" key="7">
    <source>
        <dbReference type="SAM" id="Coils"/>
    </source>
</evidence>
<evidence type="ECO:0000313" key="13">
    <source>
        <dbReference type="Proteomes" id="UP000503349"/>
    </source>
</evidence>
<dbReference type="InterPro" id="IPR000315">
    <property type="entry name" value="Znf_B-box"/>
</dbReference>
<dbReference type="Gene3D" id="4.10.830.40">
    <property type="match status" value="1"/>
</dbReference>
<dbReference type="InterPro" id="IPR001870">
    <property type="entry name" value="B30.2/SPRY"/>
</dbReference>
<dbReference type="Pfam" id="PF13765">
    <property type="entry name" value="PRY"/>
    <property type="match status" value="1"/>
</dbReference>
<dbReference type="PROSITE" id="PS00518">
    <property type="entry name" value="ZF_RING_1"/>
    <property type="match status" value="1"/>
</dbReference>
<dbReference type="GO" id="GO:0046983">
    <property type="term" value="F:protein dimerization activity"/>
    <property type="evidence" value="ECO:0007669"/>
    <property type="project" value="InterPro"/>
</dbReference>
<dbReference type="Gene3D" id="3.30.160.60">
    <property type="entry name" value="Classic Zinc Finger"/>
    <property type="match status" value="1"/>
</dbReference>
<dbReference type="PROSITE" id="PS50119">
    <property type="entry name" value="ZF_BBOX"/>
    <property type="match status" value="1"/>
</dbReference>
<keyword evidence="5" id="KW-0391">Immunity</keyword>
<dbReference type="PANTHER" id="PTHR25465:SF5">
    <property type="entry name" value="E3 UBIQUITIN_ISG15 LIGASE TRIM25-RELATED"/>
    <property type="match status" value="1"/>
</dbReference>
<reference evidence="13" key="2">
    <citation type="submission" date="2019-02" db="EMBL/GenBank/DDBJ databases">
        <title>Opniocepnalus argus Var Kimnra genome.</title>
        <authorList>
            <person name="Zhou C."/>
            <person name="Xiao S."/>
        </authorList>
    </citation>
    <scope>NUCLEOTIDE SEQUENCE [LARGE SCALE GENOMIC DNA]</scope>
</reference>
<dbReference type="InterPro" id="IPR013083">
    <property type="entry name" value="Znf_RING/FYVE/PHD"/>
</dbReference>
<dbReference type="Gene3D" id="3.30.40.10">
    <property type="entry name" value="Zinc/RING finger domain, C3HC4 (zinc finger)"/>
    <property type="match status" value="1"/>
</dbReference>
<keyword evidence="3 6" id="KW-0863">Zinc-finger</keyword>
<feature type="domain" description="BHLH" evidence="11">
    <location>
        <begin position="250"/>
        <end position="300"/>
    </location>
</feature>
<keyword evidence="13" id="KW-1185">Reference proteome</keyword>
<dbReference type="InterPro" id="IPR006574">
    <property type="entry name" value="PRY"/>
</dbReference>
<proteinExistence type="predicted"/>